<dbReference type="EMBL" id="AZBU02000004">
    <property type="protein sequence ID" value="TKR80394.1"/>
    <property type="molecule type" value="Genomic_DNA"/>
</dbReference>
<dbReference type="PANTHER" id="PTHR31746:SF3">
    <property type="entry name" value="TRANSMEMBRANE PROTEIN 229B"/>
    <property type="match status" value="1"/>
</dbReference>
<reference evidence="7 8" key="2">
    <citation type="journal article" date="2019" name="G3 (Bethesda)">
        <title>Hybrid Assembly of the Genome of the Entomopathogenic Nematode Steinernema carpocapsae Identifies the X-Chromosome.</title>
        <authorList>
            <person name="Serra L."/>
            <person name="Macchietto M."/>
            <person name="Macias-Munoz A."/>
            <person name="McGill C.J."/>
            <person name="Rodriguez I.M."/>
            <person name="Rodriguez B."/>
            <person name="Murad R."/>
            <person name="Mortazavi A."/>
        </authorList>
    </citation>
    <scope>NUCLEOTIDE SEQUENCE [LARGE SCALE GENOMIC DNA]</scope>
    <source>
        <strain evidence="7 8">ALL</strain>
    </source>
</reference>
<keyword evidence="4 6" id="KW-1133">Transmembrane helix</keyword>
<evidence type="ECO:0000256" key="6">
    <source>
        <dbReference type="SAM" id="Phobius"/>
    </source>
</evidence>
<sequence>MLRPLNVFERLVIYGVFGMAAEITFTGVWELVENGNRKLHGITSLYAFFIYGFMLLVLERLYLLLKPRMSIILRGVVYLCCCYGWEFSTGYFLKQFDACPWDYASYFRGHFMGLITAEYIPVWYLTTILAERVLIRGVMNSMINSKKLKDF</sequence>
<dbReference type="InterPro" id="IPR010540">
    <property type="entry name" value="CmpB_TMEM229"/>
</dbReference>
<proteinExistence type="inferred from homology"/>
<feature type="transmembrane region" description="Helical" evidence="6">
    <location>
        <begin position="113"/>
        <end position="135"/>
    </location>
</feature>
<dbReference type="Pfam" id="PF06541">
    <property type="entry name" value="ABC_trans_CmpB"/>
    <property type="match status" value="1"/>
</dbReference>
<feature type="transmembrane region" description="Helical" evidence="6">
    <location>
        <begin position="12"/>
        <end position="32"/>
    </location>
</feature>
<evidence type="ECO:0000256" key="5">
    <source>
        <dbReference type="ARBA" id="ARBA00023136"/>
    </source>
</evidence>
<keyword evidence="8" id="KW-1185">Reference proteome</keyword>
<name>A0A4U5NCK8_STECR</name>
<dbReference type="Proteomes" id="UP000298663">
    <property type="component" value="Unassembled WGS sequence"/>
</dbReference>
<reference evidence="7 8" key="1">
    <citation type="journal article" date="2015" name="Genome Biol.">
        <title>Comparative genomics of Steinernema reveals deeply conserved gene regulatory networks.</title>
        <authorList>
            <person name="Dillman A.R."/>
            <person name="Macchietto M."/>
            <person name="Porter C.F."/>
            <person name="Rogers A."/>
            <person name="Williams B."/>
            <person name="Antoshechkin I."/>
            <person name="Lee M.M."/>
            <person name="Goodwin Z."/>
            <person name="Lu X."/>
            <person name="Lewis E.E."/>
            <person name="Goodrich-Blair H."/>
            <person name="Stock S.P."/>
            <person name="Adams B.J."/>
            <person name="Sternberg P.W."/>
            <person name="Mortazavi A."/>
        </authorList>
    </citation>
    <scope>NUCLEOTIDE SEQUENCE [LARGE SCALE GENOMIC DNA]</scope>
    <source>
        <strain evidence="7 8">ALL</strain>
    </source>
</reference>
<protein>
    <submittedName>
        <fullName evidence="7">Uncharacterized protein</fullName>
    </submittedName>
</protein>
<dbReference type="OrthoDB" id="5946847at2759"/>
<gene>
    <name evidence="7" type="ORF">L596_014474</name>
</gene>
<comment type="caution">
    <text evidence="7">The sequence shown here is derived from an EMBL/GenBank/DDBJ whole genome shotgun (WGS) entry which is preliminary data.</text>
</comment>
<evidence type="ECO:0000256" key="1">
    <source>
        <dbReference type="ARBA" id="ARBA00004141"/>
    </source>
</evidence>
<evidence type="ECO:0000313" key="8">
    <source>
        <dbReference type="Proteomes" id="UP000298663"/>
    </source>
</evidence>
<evidence type="ECO:0000313" key="7">
    <source>
        <dbReference type="EMBL" id="TKR80394.1"/>
    </source>
</evidence>
<dbReference type="GO" id="GO:0016020">
    <property type="term" value="C:membrane"/>
    <property type="evidence" value="ECO:0007669"/>
    <property type="project" value="UniProtKB-SubCell"/>
</dbReference>
<feature type="transmembrane region" description="Helical" evidence="6">
    <location>
        <begin position="44"/>
        <end position="63"/>
    </location>
</feature>
<dbReference type="PANTHER" id="PTHR31746">
    <property type="entry name" value="TRANSMEMBRANE PROTEIN 229 FAMILY MEMBER"/>
    <property type="match status" value="1"/>
</dbReference>
<evidence type="ECO:0000256" key="4">
    <source>
        <dbReference type="ARBA" id="ARBA00022989"/>
    </source>
</evidence>
<comment type="subcellular location">
    <subcellularLocation>
        <location evidence="1">Membrane</location>
        <topology evidence="1">Multi-pass membrane protein</topology>
    </subcellularLocation>
</comment>
<evidence type="ECO:0000256" key="2">
    <source>
        <dbReference type="ARBA" id="ARBA00006371"/>
    </source>
</evidence>
<keyword evidence="5 6" id="KW-0472">Membrane</keyword>
<accession>A0A4U5NCK8</accession>
<evidence type="ECO:0000256" key="3">
    <source>
        <dbReference type="ARBA" id="ARBA00022692"/>
    </source>
</evidence>
<organism evidence="7 8">
    <name type="scientific">Steinernema carpocapsae</name>
    <name type="common">Entomopathogenic nematode</name>
    <dbReference type="NCBI Taxonomy" id="34508"/>
    <lineage>
        <taxon>Eukaryota</taxon>
        <taxon>Metazoa</taxon>
        <taxon>Ecdysozoa</taxon>
        <taxon>Nematoda</taxon>
        <taxon>Chromadorea</taxon>
        <taxon>Rhabditida</taxon>
        <taxon>Tylenchina</taxon>
        <taxon>Panagrolaimomorpha</taxon>
        <taxon>Strongyloidoidea</taxon>
        <taxon>Steinernematidae</taxon>
        <taxon>Steinernema</taxon>
    </lineage>
</organism>
<comment type="similarity">
    <text evidence="2">Belongs to the TMEM229 family.</text>
</comment>
<dbReference type="AlphaFoldDB" id="A0A4U5NCK8"/>
<feature type="transmembrane region" description="Helical" evidence="6">
    <location>
        <begin position="75"/>
        <end position="93"/>
    </location>
</feature>
<keyword evidence="3 6" id="KW-0812">Transmembrane</keyword>